<dbReference type="STRING" id="318479.A0A0N4UKK7"/>
<evidence type="ECO:0000256" key="1">
    <source>
        <dbReference type="ARBA" id="ARBA00022723"/>
    </source>
</evidence>
<reference evidence="11" key="1">
    <citation type="submission" date="2017-02" db="UniProtKB">
        <authorList>
            <consortium name="WormBaseParasite"/>
        </authorList>
    </citation>
    <scope>IDENTIFICATION</scope>
</reference>
<evidence type="ECO:0000313" key="11">
    <source>
        <dbReference type="WBParaSite" id="DME_0000827901-mRNA-1"/>
    </source>
</evidence>
<evidence type="ECO:0000256" key="3">
    <source>
        <dbReference type="ARBA" id="ARBA00022771"/>
    </source>
</evidence>
<dbReference type="InterPro" id="IPR035896">
    <property type="entry name" value="AN1-like_Znf"/>
</dbReference>
<dbReference type="SMART" id="SM00154">
    <property type="entry name" value="ZnF_AN1"/>
    <property type="match status" value="2"/>
</dbReference>
<dbReference type="AlphaFoldDB" id="A0A0N4UKK7"/>
<evidence type="ECO:0000256" key="2">
    <source>
        <dbReference type="ARBA" id="ARBA00022737"/>
    </source>
</evidence>
<dbReference type="Proteomes" id="UP000274756">
    <property type="component" value="Unassembled WGS sequence"/>
</dbReference>
<keyword evidence="10" id="KW-1185">Reference proteome</keyword>
<reference evidence="8 10" key="2">
    <citation type="submission" date="2018-11" db="EMBL/GenBank/DDBJ databases">
        <authorList>
            <consortium name="Pathogen Informatics"/>
        </authorList>
    </citation>
    <scope>NUCLEOTIDE SEQUENCE [LARGE SCALE GENOMIC DNA]</scope>
</reference>
<dbReference type="GO" id="GO:0008270">
    <property type="term" value="F:zinc ion binding"/>
    <property type="evidence" value="ECO:0007669"/>
    <property type="project" value="UniProtKB-KW"/>
</dbReference>
<keyword evidence="4" id="KW-0862">Zinc</keyword>
<evidence type="ECO:0000256" key="4">
    <source>
        <dbReference type="ARBA" id="ARBA00022833"/>
    </source>
</evidence>
<dbReference type="WBParaSite" id="DME_0000827901-mRNA-1">
    <property type="protein sequence ID" value="DME_0000827901-mRNA-1"/>
    <property type="gene ID" value="DME_0000827901"/>
</dbReference>
<dbReference type="OrthoDB" id="431929at2759"/>
<evidence type="ECO:0000259" key="7">
    <source>
        <dbReference type="PROSITE" id="PS51039"/>
    </source>
</evidence>
<keyword evidence="3 5" id="KW-0863">Zinc-finger</keyword>
<keyword evidence="6" id="KW-1133">Transmembrane helix</keyword>
<dbReference type="Pfam" id="PF01428">
    <property type="entry name" value="zf-AN1"/>
    <property type="match status" value="2"/>
</dbReference>
<feature type="domain" description="AN1-type" evidence="7">
    <location>
        <begin position="92"/>
        <end position="140"/>
    </location>
</feature>
<protein>
    <submittedName>
        <fullName evidence="11">AN1-type domain-containing protein</fullName>
    </submittedName>
</protein>
<dbReference type="InterPro" id="IPR000058">
    <property type="entry name" value="Znf_AN1"/>
</dbReference>
<keyword evidence="6" id="KW-0812">Transmembrane</keyword>
<evidence type="ECO:0000313" key="8">
    <source>
        <dbReference type="EMBL" id="VDN52336.1"/>
    </source>
</evidence>
<dbReference type="GO" id="GO:0005783">
    <property type="term" value="C:endoplasmic reticulum"/>
    <property type="evidence" value="ECO:0007669"/>
    <property type="project" value="TreeGrafter"/>
</dbReference>
<keyword evidence="6" id="KW-0472">Membrane</keyword>
<keyword evidence="2" id="KW-0677">Repeat</keyword>
<dbReference type="Proteomes" id="UP000038040">
    <property type="component" value="Unplaced"/>
</dbReference>
<dbReference type="SUPFAM" id="SSF118310">
    <property type="entry name" value="AN1-like Zinc finger"/>
    <property type="match status" value="2"/>
</dbReference>
<dbReference type="GO" id="GO:0045047">
    <property type="term" value="P:protein targeting to ER"/>
    <property type="evidence" value="ECO:0007669"/>
    <property type="project" value="TreeGrafter"/>
</dbReference>
<keyword evidence="1" id="KW-0479">Metal-binding</keyword>
<evidence type="ECO:0000313" key="9">
    <source>
        <dbReference type="Proteomes" id="UP000038040"/>
    </source>
</evidence>
<evidence type="ECO:0000256" key="5">
    <source>
        <dbReference type="PROSITE-ProRule" id="PRU00449"/>
    </source>
</evidence>
<dbReference type="Gene3D" id="4.10.1110.10">
    <property type="entry name" value="AN1-like Zinc finger"/>
    <property type="match status" value="2"/>
</dbReference>
<name>A0A0N4UKK7_DRAME</name>
<feature type="domain" description="AN1-type" evidence="7">
    <location>
        <begin position="5"/>
        <end position="53"/>
    </location>
</feature>
<sequence>MAEFPDFGRHCSVRNCHRLDFLPIRCDACELYFCSNHFAYESHCCNSNFKDHQVPICPLCNAIVPVPRNQSPDLVISSHIDNECKWDSNCQKIYINRCTQPGCKKKELIAIACLECNQNYCLKHRLPSDHICKKEIEQPPSAPFFLIYILEIHLLSFVYLVILSSSFQFFLLLLLIYTSSKWRIVLKISFSLVTVNRKKQTANHQNLAKMKSCKDDIVSLVLLFFLFQ</sequence>
<dbReference type="Pfam" id="PF25403">
    <property type="entry name" value="zf-C2H2_ZFAND2"/>
    <property type="match status" value="1"/>
</dbReference>
<dbReference type="PANTHER" id="PTHR14677">
    <property type="entry name" value="ARSENITE INDUCUBLE RNA ASSOCIATED PROTEIN AIP-1-RELATED"/>
    <property type="match status" value="1"/>
</dbReference>
<dbReference type="PANTHER" id="PTHR14677:SF20">
    <property type="entry name" value="ZINC FINGER AN1-TYPE CONTAINING 2A-RELATED"/>
    <property type="match status" value="1"/>
</dbReference>
<dbReference type="InterPro" id="IPR057357">
    <property type="entry name" value="Znf-C2H2_ZFAND2A/B"/>
</dbReference>
<organism evidence="9 11">
    <name type="scientific">Dracunculus medinensis</name>
    <name type="common">Guinea worm</name>
    <dbReference type="NCBI Taxonomy" id="318479"/>
    <lineage>
        <taxon>Eukaryota</taxon>
        <taxon>Metazoa</taxon>
        <taxon>Ecdysozoa</taxon>
        <taxon>Nematoda</taxon>
        <taxon>Chromadorea</taxon>
        <taxon>Rhabditida</taxon>
        <taxon>Spirurina</taxon>
        <taxon>Dracunculoidea</taxon>
        <taxon>Dracunculidae</taxon>
        <taxon>Dracunculus</taxon>
    </lineage>
</organism>
<dbReference type="PROSITE" id="PS51039">
    <property type="entry name" value="ZF_AN1"/>
    <property type="match status" value="2"/>
</dbReference>
<proteinExistence type="predicted"/>
<dbReference type="EMBL" id="UYYG01000054">
    <property type="protein sequence ID" value="VDN52336.1"/>
    <property type="molecule type" value="Genomic_DNA"/>
</dbReference>
<dbReference type="GO" id="GO:0043161">
    <property type="term" value="P:proteasome-mediated ubiquitin-dependent protein catabolic process"/>
    <property type="evidence" value="ECO:0007669"/>
    <property type="project" value="TreeGrafter"/>
</dbReference>
<feature type="transmembrane region" description="Helical" evidence="6">
    <location>
        <begin position="144"/>
        <end position="177"/>
    </location>
</feature>
<accession>A0A0N4UKK7</accession>
<evidence type="ECO:0000313" key="10">
    <source>
        <dbReference type="Proteomes" id="UP000274756"/>
    </source>
</evidence>
<gene>
    <name evidence="8" type="ORF">DME_LOCUS2309</name>
</gene>
<evidence type="ECO:0000256" key="6">
    <source>
        <dbReference type="SAM" id="Phobius"/>
    </source>
</evidence>